<feature type="transmembrane region" description="Helical" evidence="1">
    <location>
        <begin position="12"/>
        <end position="29"/>
    </location>
</feature>
<dbReference type="Pfam" id="PF25589">
    <property type="entry name" value="DUF7935"/>
    <property type="match status" value="1"/>
</dbReference>
<reference evidence="2" key="1">
    <citation type="submission" date="2020-03" db="EMBL/GenBank/DDBJ databases">
        <title>Psychroflexus Maritimus sp. nov., isolate from marine sediment.</title>
        <authorList>
            <person name="Zhong Y.-L."/>
        </authorList>
    </citation>
    <scope>NUCLEOTIDE SEQUENCE</scope>
    <source>
        <strain evidence="2">C1</strain>
    </source>
</reference>
<comment type="caution">
    <text evidence="2">The sequence shown here is derived from an EMBL/GenBank/DDBJ whole genome shotgun (WGS) entry which is preliminary data.</text>
</comment>
<dbReference type="RefSeq" id="WP_166399804.1">
    <property type="nucleotide sequence ID" value="NZ_JAANAS010000039.1"/>
</dbReference>
<name>A0A967DY82_9FLAO</name>
<gene>
    <name evidence="2" type="ORF">G7034_04665</name>
</gene>
<dbReference type="AlphaFoldDB" id="A0A967DY82"/>
<proteinExistence type="predicted"/>
<keyword evidence="3" id="KW-1185">Reference proteome</keyword>
<organism evidence="2 3">
    <name type="scientific">Psychroflexus maritimus</name>
    <dbReference type="NCBI Taxonomy" id="2714865"/>
    <lineage>
        <taxon>Bacteria</taxon>
        <taxon>Pseudomonadati</taxon>
        <taxon>Bacteroidota</taxon>
        <taxon>Flavobacteriia</taxon>
        <taxon>Flavobacteriales</taxon>
        <taxon>Flavobacteriaceae</taxon>
        <taxon>Psychroflexus</taxon>
    </lineage>
</organism>
<accession>A0A967DY82</accession>
<evidence type="ECO:0000256" key="1">
    <source>
        <dbReference type="SAM" id="Phobius"/>
    </source>
</evidence>
<evidence type="ECO:0000313" key="2">
    <source>
        <dbReference type="EMBL" id="NGZ89540.1"/>
    </source>
</evidence>
<evidence type="ECO:0000313" key="3">
    <source>
        <dbReference type="Proteomes" id="UP000643701"/>
    </source>
</evidence>
<dbReference type="EMBL" id="JAANAS010000039">
    <property type="protein sequence ID" value="NGZ89540.1"/>
    <property type="molecule type" value="Genomic_DNA"/>
</dbReference>
<dbReference type="InterPro" id="IPR057695">
    <property type="entry name" value="DUF7935"/>
</dbReference>
<keyword evidence="1" id="KW-1133">Transmembrane helix</keyword>
<keyword evidence="1" id="KW-0472">Membrane</keyword>
<dbReference type="Proteomes" id="UP000643701">
    <property type="component" value="Unassembled WGS sequence"/>
</dbReference>
<protein>
    <submittedName>
        <fullName evidence="2">Uncharacterized protein</fullName>
    </submittedName>
</protein>
<keyword evidence="1" id="KW-0812">Transmembrane</keyword>
<sequence>MNSDLIEVLSYLGYLIPALVVGAISYYFFKTHTAHLQRMQHYEIQSKIKKESIPQRLQAYERLVLFLERISPGSLIPRVKPYNDNKNDYENLLIQTIEQEFEHNLTQQIFVSDACWRAVKASKNATITLIRNISMKESIKDAHKLREEILSELLDKETPSQTGIAFLKNGVAQLLQ</sequence>